<dbReference type="InterPro" id="IPR047544">
    <property type="entry name" value="RING-HC_RBR_RNF216"/>
</dbReference>
<evidence type="ECO:0000313" key="3">
    <source>
        <dbReference type="Proteomes" id="UP000762676"/>
    </source>
</evidence>
<evidence type="ECO:0000313" key="2">
    <source>
        <dbReference type="EMBL" id="GFR68854.1"/>
    </source>
</evidence>
<name>A0AAV4F700_9GAST</name>
<organism evidence="2 3">
    <name type="scientific">Elysia marginata</name>
    <dbReference type="NCBI Taxonomy" id="1093978"/>
    <lineage>
        <taxon>Eukaryota</taxon>
        <taxon>Metazoa</taxon>
        <taxon>Spiralia</taxon>
        <taxon>Lophotrochozoa</taxon>
        <taxon>Mollusca</taxon>
        <taxon>Gastropoda</taxon>
        <taxon>Heterobranchia</taxon>
        <taxon>Euthyneura</taxon>
        <taxon>Panpulmonata</taxon>
        <taxon>Sacoglossa</taxon>
        <taxon>Placobranchoidea</taxon>
        <taxon>Plakobranchidae</taxon>
        <taxon>Elysia</taxon>
    </lineage>
</organism>
<feature type="domain" description="E3 ubiquitin-protein ligase RNF216 RING finger HC subclass" evidence="1">
    <location>
        <begin position="142"/>
        <end position="182"/>
    </location>
</feature>
<dbReference type="AlphaFoldDB" id="A0AAV4F700"/>
<comment type="caution">
    <text evidence="2">The sequence shown here is derived from an EMBL/GenBank/DDBJ whole genome shotgun (WGS) entry which is preliminary data.</text>
</comment>
<dbReference type="EMBL" id="BMAT01004142">
    <property type="protein sequence ID" value="GFR68854.1"/>
    <property type="molecule type" value="Genomic_DNA"/>
</dbReference>
<dbReference type="Proteomes" id="UP000762676">
    <property type="component" value="Unassembled WGS sequence"/>
</dbReference>
<evidence type="ECO:0000259" key="1">
    <source>
        <dbReference type="Pfam" id="PF26191"/>
    </source>
</evidence>
<keyword evidence="3" id="KW-1185">Reference proteome</keyword>
<protein>
    <submittedName>
        <fullName evidence="2">E3 ubiquitin-protein ligase RNF216-like</fullName>
    </submittedName>
</protein>
<proteinExistence type="predicted"/>
<sequence length="198" mass="22290">MSPSYLKTSRMKWDSSLGRPGLSMIIRHFRVAKATTEKKNVNRETLERRGLSRILRHSLVAKPILKESKKTGVAQLQPSLSTIRRSTEDTSSRSLADRRISLRSKKFQETLSANNELCGRLRPEDPVACNSLADNDNKEANIECVCCFGLCEFEMMAQCTEGHLICLECLNNYTKEVAYGVGKVSLVFLFTRNLAITV</sequence>
<reference evidence="2 3" key="1">
    <citation type="journal article" date="2021" name="Elife">
        <title>Chloroplast acquisition without the gene transfer in kleptoplastic sea slugs, Plakobranchus ocellatus.</title>
        <authorList>
            <person name="Maeda T."/>
            <person name="Takahashi S."/>
            <person name="Yoshida T."/>
            <person name="Shimamura S."/>
            <person name="Takaki Y."/>
            <person name="Nagai Y."/>
            <person name="Toyoda A."/>
            <person name="Suzuki Y."/>
            <person name="Arimoto A."/>
            <person name="Ishii H."/>
            <person name="Satoh N."/>
            <person name="Nishiyama T."/>
            <person name="Hasebe M."/>
            <person name="Maruyama T."/>
            <person name="Minagawa J."/>
            <person name="Obokata J."/>
            <person name="Shigenobu S."/>
        </authorList>
    </citation>
    <scope>NUCLEOTIDE SEQUENCE [LARGE SCALE GENOMIC DNA]</scope>
</reference>
<accession>A0AAV4F700</accession>
<dbReference type="Pfam" id="PF26191">
    <property type="entry name" value="RING-HC_RBR_RNF216"/>
    <property type="match status" value="1"/>
</dbReference>
<gene>
    <name evidence="2" type="ORF">ElyMa_002031700</name>
</gene>